<reference evidence="2 4" key="1">
    <citation type="journal article" date="2019" name="Sci. Rep.">
        <title>Nanopore sequencing improves the draft genome of the human pathogenic amoeba Naegleria fowleri.</title>
        <authorList>
            <person name="Liechti N."/>
            <person name="Schurch N."/>
            <person name="Bruggmann R."/>
            <person name="Wittwer M."/>
        </authorList>
    </citation>
    <scope>NUCLEOTIDE SEQUENCE [LARGE SCALE GENOMIC DNA]</scope>
    <source>
        <strain evidence="2 4">ATCC 30894</strain>
    </source>
</reference>
<dbReference type="Proteomes" id="UP000444721">
    <property type="component" value="Unassembled WGS sequence"/>
</dbReference>
<dbReference type="VEuPathDB" id="AmoebaDB:FDP41_001447"/>
<dbReference type="GeneID" id="68108665"/>
<dbReference type="InterPro" id="IPR006056">
    <property type="entry name" value="RidA"/>
</dbReference>
<keyword evidence="4" id="KW-1185">Reference proteome</keyword>
<evidence type="ECO:0000313" key="2">
    <source>
        <dbReference type="EMBL" id="KAF0972561.1"/>
    </source>
</evidence>
<dbReference type="PANTHER" id="PTHR11803">
    <property type="entry name" value="2-IMINOBUTANOATE/2-IMINOPROPANOATE DEAMINASE RIDA"/>
    <property type="match status" value="1"/>
</dbReference>
<organism evidence="2 4">
    <name type="scientific">Naegleria fowleri</name>
    <name type="common">Brain eating amoeba</name>
    <dbReference type="NCBI Taxonomy" id="5763"/>
    <lineage>
        <taxon>Eukaryota</taxon>
        <taxon>Discoba</taxon>
        <taxon>Heterolobosea</taxon>
        <taxon>Tetramitia</taxon>
        <taxon>Eutetramitia</taxon>
        <taxon>Vahlkampfiidae</taxon>
        <taxon>Naegleria</taxon>
    </lineage>
</organism>
<dbReference type="CDD" id="cd00448">
    <property type="entry name" value="YjgF_YER057c_UK114_family"/>
    <property type="match status" value="1"/>
</dbReference>
<dbReference type="VEuPathDB" id="AmoebaDB:NF0131380"/>
<accession>A0A6A5BD36</accession>
<dbReference type="PROSITE" id="PS01094">
    <property type="entry name" value="UPF0076"/>
    <property type="match status" value="1"/>
</dbReference>
<proteinExistence type="inferred from homology"/>
<evidence type="ECO:0000313" key="4">
    <source>
        <dbReference type="Proteomes" id="UP000444721"/>
    </source>
</evidence>
<dbReference type="Gene3D" id="3.30.1330.40">
    <property type="entry name" value="RutC-like"/>
    <property type="match status" value="1"/>
</dbReference>
<dbReference type="InterPro" id="IPR035959">
    <property type="entry name" value="RutC-like_sf"/>
</dbReference>
<dbReference type="SUPFAM" id="SSF55298">
    <property type="entry name" value="YjgF-like"/>
    <property type="match status" value="1"/>
</dbReference>
<gene>
    <name evidence="3" type="ORF">FDP41_001447</name>
    <name evidence="2" type="ORF">FDP41_009166</name>
</gene>
<dbReference type="AlphaFoldDB" id="A0A6A5BD36"/>
<dbReference type="VEuPathDB" id="AmoebaDB:NfTy_045900"/>
<dbReference type="PANTHER" id="PTHR11803:SF39">
    <property type="entry name" value="2-IMINOBUTANOATE_2-IMINOPROPANOATE DEAMINASE"/>
    <property type="match status" value="1"/>
</dbReference>
<dbReference type="GO" id="GO:0005829">
    <property type="term" value="C:cytosol"/>
    <property type="evidence" value="ECO:0007669"/>
    <property type="project" value="TreeGrafter"/>
</dbReference>
<dbReference type="InterPro" id="IPR019897">
    <property type="entry name" value="RidA_CS"/>
</dbReference>
<name>A0A6A5BD36_NAEFO</name>
<dbReference type="VEuPathDB" id="AmoebaDB:FDP41_009166"/>
<dbReference type="GO" id="GO:0019239">
    <property type="term" value="F:deaminase activity"/>
    <property type="evidence" value="ECO:0007669"/>
    <property type="project" value="TreeGrafter"/>
</dbReference>
<dbReference type="InterPro" id="IPR006175">
    <property type="entry name" value="YjgF/YER057c/UK114"/>
</dbReference>
<dbReference type="Pfam" id="PF01042">
    <property type="entry name" value="Ribonuc_L-PSP"/>
    <property type="match status" value="1"/>
</dbReference>
<dbReference type="RefSeq" id="XP_044564243.1">
    <property type="nucleotide sequence ID" value="XM_044704532.1"/>
</dbReference>
<comment type="similarity">
    <text evidence="1">Belongs to the RutC family.</text>
</comment>
<sequence length="149" mass="16615">MSEASSNNKPSSFQNHHQQFNTELAPKAIGPYSQACIFNERLIFVSGQIGLDPHTGQLVAVDHSDQLEMVKAQTHQTLKNLGNVLNEADSGFSHVVKTTVLLTTMDHFAEVNKIYEQYFVDNKPARACFAVKQLPRNALVEIEAIAYKK</sequence>
<protein>
    <submittedName>
        <fullName evidence="2">Uncharacterized protein</fullName>
    </submittedName>
</protein>
<dbReference type="EMBL" id="VFQX01000025">
    <property type="protein sequence ID" value="KAF0979530.1"/>
    <property type="molecule type" value="Genomic_DNA"/>
</dbReference>
<dbReference type="OMA" id="VKLNIFM"/>
<comment type="caution">
    <text evidence="2">The sequence shown here is derived from an EMBL/GenBank/DDBJ whole genome shotgun (WGS) entry which is preliminary data.</text>
</comment>
<dbReference type="NCBIfam" id="TIGR00004">
    <property type="entry name" value="Rid family detoxifying hydrolase"/>
    <property type="match status" value="1"/>
</dbReference>
<evidence type="ECO:0000256" key="1">
    <source>
        <dbReference type="ARBA" id="ARBA00010552"/>
    </source>
</evidence>
<dbReference type="OrthoDB" id="309640at2759"/>
<dbReference type="EMBL" id="VFQX01000067">
    <property type="protein sequence ID" value="KAF0972561.1"/>
    <property type="molecule type" value="Genomic_DNA"/>
</dbReference>
<dbReference type="FunFam" id="3.30.1330.40:FF:000001">
    <property type="entry name" value="L-PSP family endoribonuclease"/>
    <property type="match status" value="1"/>
</dbReference>
<evidence type="ECO:0000313" key="3">
    <source>
        <dbReference type="EMBL" id="KAF0979530.1"/>
    </source>
</evidence>